<dbReference type="Proteomes" id="UP000605148">
    <property type="component" value="Unassembled WGS sequence"/>
</dbReference>
<dbReference type="OrthoDB" id="7679102at2"/>
<name>A0A916TGW8_9HYPH</name>
<accession>A0A916TGW8</accession>
<proteinExistence type="predicted"/>
<gene>
    <name evidence="1" type="ORF">GCM10011316_13180</name>
</gene>
<comment type="caution">
    <text evidence="1">The sequence shown here is derived from an EMBL/GenBank/DDBJ whole genome shotgun (WGS) entry which is preliminary data.</text>
</comment>
<reference evidence="1" key="1">
    <citation type="journal article" date="2014" name="Int. J. Syst. Evol. Microbiol.">
        <title>Complete genome sequence of Corynebacterium casei LMG S-19264T (=DSM 44701T), isolated from a smear-ripened cheese.</title>
        <authorList>
            <consortium name="US DOE Joint Genome Institute (JGI-PGF)"/>
            <person name="Walter F."/>
            <person name="Albersmeier A."/>
            <person name="Kalinowski J."/>
            <person name="Ruckert C."/>
        </authorList>
    </citation>
    <scope>NUCLEOTIDE SEQUENCE</scope>
    <source>
        <strain evidence="1">CGMCC 1.12426</strain>
    </source>
</reference>
<protein>
    <submittedName>
        <fullName evidence="1">Uncharacterized protein</fullName>
    </submittedName>
</protein>
<organism evidence="1 2">
    <name type="scientific">Roseibium aquae</name>
    <dbReference type="NCBI Taxonomy" id="1323746"/>
    <lineage>
        <taxon>Bacteria</taxon>
        <taxon>Pseudomonadati</taxon>
        <taxon>Pseudomonadota</taxon>
        <taxon>Alphaproteobacteria</taxon>
        <taxon>Hyphomicrobiales</taxon>
        <taxon>Stappiaceae</taxon>
        <taxon>Roseibium</taxon>
    </lineage>
</organism>
<dbReference type="AlphaFoldDB" id="A0A916TGW8"/>
<dbReference type="EMBL" id="BMFA01000003">
    <property type="protein sequence ID" value="GGB42655.1"/>
    <property type="molecule type" value="Genomic_DNA"/>
</dbReference>
<evidence type="ECO:0000313" key="2">
    <source>
        <dbReference type="Proteomes" id="UP000605148"/>
    </source>
</evidence>
<keyword evidence="2" id="KW-1185">Reference proteome</keyword>
<evidence type="ECO:0000313" key="1">
    <source>
        <dbReference type="EMBL" id="GGB42655.1"/>
    </source>
</evidence>
<sequence length="62" mass="6493">MLNRIFSILFVLTICVGPFAGLFSFAATQSGSLEVTKQKSMCLTTGVGCGSGHILLPALGRM</sequence>
<reference evidence="1" key="2">
    <citation type="submission" date="2020-09" db="EMBL/GenBank/DDBJ databases">
        <authorList>
            <person name="Sun Q."/>
            <person name="Zhou Y."/>
        </authorList>
    </citation>
    <scope>NUCLEOTIDE SEQUENCE</scope>
    <source>
        <strain evidence="1">CGMCC 1.12426</strain>
    </source>
</reference>
<dbReference type="RefSeq" id="WP_150495323.1">
    <property type="nucleotide sequence ID" value="NZ_BMFA01000003.1"/>
</dbReference>